<evidence type="ECO:0000313" key="2">
    <source>
        <dbReference type="EMBL" id="RBA15909.1"/>
    </source>
</evidence>
<feature type="compositionally biased region" description="Basic and acidic residues" evidence="1">
    <location>
        <begin position="56"/>
        <end position="68"/>
    </location>
</feature>
<sequence length="115" mass="12669">MDEIRRHNLAKLLPARATKSPQELTVAIDGCTASNVVLEDSNLDETIPSAETDPGETSHETGTEDIYEKQQPVVPEVPEESIATTRKRALDDDEPTVPLAKRVRTWIGGVFTTRT</sequence>
<accession>A0A365N517</accession>
<protein>
    <submittedName>
        <fullName evidence="2">Uncharacterized protein</fullName>
    </submittedName>
</protein>
<organism evidence="2 3">
    <name type="scientific">Gibberella intermedia</name>
    <name type="common">Bulb rot disease fungus</name>
    <name type="synonym">Fusarium proliferatum</name>
    <dbReference type="NCBI Taxonomy" id="948311"/>
    <lineage>
        <taxon>Eukaryota</taxon>
        <taxon>Fungi</taxon>
        <taxon>Dikarya</taxon>
        <taxon>Ascomycota</taxon>
        <taxon>Pezizomycotina</taxon>
        <taxon>Sordariomycetes</taxon>
        <taxon>Hypocreomycetidae</taxon>
        <taxon>Hypocreales</taxon>
        <taxon>Nectriaceae</taxon>
        <taxon>Fusarium</taxon>
        <taxon>Fusarium fujikuroi species complex</taxon>
    </lineage>
</organism>
<evidence type="ECO:0000313" key="3">
    <source>
        <dbReference type="Proteomes" id="UP000251714"/>
    </source>
</evidence>
<proteinExistence type="predicted"/>
<reference evidence="2 3" key="1">
    <citation type="submission" date="2017-12" db="EMBL/GenBank/DDBJ databases">
        <title>Genome sequence of the mycotoxigenic crop pathogen Fusarium proliferatum, strain ITEM 2341 from Date Palm.</title>
        <authorList>
            <person name="Almiman B.F."/>
            <person name="Shittu T.A."/>
            <person name="Muthumeenakshi S."/>
            <person name="Baroncelli R."/>
            <person name="Sreenivasaprasada S."/>
        </authorList>
    </citation>
    <scope>NUCLEOTIDE SEQUENCE [LARGE SCALE GENOMIC DNA]</scope>
    <source>
        <strain evidence="2 3">ITEM 2341</strain>
    </source>
</reference>
<dbReference type="AlphaFoldDB" id="A0A365N517"/>
<name>A0A365N517_GIBIN</name>
<dbReference type="Proteomes" id="UP000251714">
    <property type="component" value="Unassembled WGS sequence"/>
</dbReference>
<dbReference type="EMBL" id="PKMI01000020">
    <property type="protein sequence ID" value="RBA15909.1"/>
    <property type="molecule type" value="Genomic_DNA"/>
</dbReference>
<gene>
    <name evidence="2" type="ORF">FPRO05_12130</name>
</gene>
<evidence type="ECO:0000256" key="1">
    <source>
        <dbReference type="SAM" id="MobiDB-lite"/>
    </source>
</evidence>
<comment type="caution">
    <text evidence="2">The sequence shown here is derived from an EMBL/GenBank/DDBJ whole genome shotgun (WGS) entry which is preliminary data.</text>
</comment>
<feature type="region of interest" description="Disordered" evidence="1">
    <location>
        <begin position="40"/>
        <end position="93"/>
    </location>
</feature>